<dbReference type="Proteomes" id="UP001558713">
    <property type="component" value="Unassembled WGS sequence"/>
</dbReference>
<sequence length="493" mass="56399">MNWNQIPQGPVDDDNMRCIMLERLSIATAEGGLEMEEKLKTLFGRSGIRACSFLWSSDPDHQTFKKKVAEYAKSPPPPIPPAAAQNDLDLSDFADFAEQFALSSDYSTAFRVGIPERMMRKQLDIILLTAQFVVRYGIQFWDALFDRVSTQPQFKFLDEKDTDDVMRNFFYELLSGYGHLITRWEVPLARMEAVLEGFSTAFKDLEKKQEDDVVVDRIETDRHDFVVSDEYFVDIENEDLLISAPSPIHAFRVGIPQGGMMHKELAIIKFTALFVVRYGEEFWDALWDSLSTQTEFQFLKRNPGNDTLFSQLLLAYKNVISPWEIPPGKRNKPARMEAVLEGFFTAFNAFKGKQVEEVVDKLVTDRRDFVVGAEYFQCLLDIEERTPLPERLQMESPPPMVHEKPEPKVMTHSPPLLEEPEAKREKLDESAFVSEEEFLAQHPGSSTITISDPAERAIEISVQSFCGKFEEKNCCRDGNSNKPTQVKGENIED</sequence>
<feature type="domain" description="SURP motif" evidence="3">
    <location>
        <begin position="267"/>
        <end position="309"/>
    </location>
</feature>
<dbReference type="Gene3D" id="1.10.10.790">
    <property type="entry name" value="Surp module"/>
    <property type="match status" value="2"/>
</dbReference>
<dbReference type="SMART" id="SM00648">
    <property type="entry name" value="SWAP"/>
    <property type="match status" value="3"/>
</dbReference>
<dbReference type="InterPro" id="IPR035967">
    <property type="entry name" value="SWAP/Surp_sf"/>
</dbReference>
<evidence type="ECO:0000313" key="4">
    <source>
        <dbReference type="EMBL" id="KAL1189252.1"/>
    </source>
</evidence>
<feature type="domain" description="SURP motif" evidence="3">
    <location>
        <begin position="125"/>
        <end position="170"/>
    </location>
</feature>
<dbReference type="InterPro" id="IPR045146">
    <property type="entry name" value="SF3A1"/>
</dbReference>
<dbReference type="EMBL" id="JBANAX010000903">
    <property type="protein sequence ID" value="KAL1189252.1"/>
    <property type="molecule type" value="Genomic_DNA"/>
</dbReference>
<dbReference type="PANTHER" id="PTHR15316:SF1">
    <property type="entry name" value="SPLICING FACTOR 3A SUBUNIT 1"/>
    <property type="match status" value="1"/>
</dbReference>
<dbReference type="InterPro" id="IPR000061">
    <property type="entry name" value="Surp"/>
</dbReference>
<dbReference type="SUPFAM" id="SSF109905">
    <property type="entry name" value="Surp module (SWAP domain)"/>
    <property type="match status" value="2"/>
</dbReference>
<dbReference type="Pfam" id="PF01805">
    <property type="entry name" value="Surp"/>
    <property type="match status" value="3"/>
</dbReference>
<organism evidence="4 5">
    <name type="scientific">Cardamine amara subsp. amara</name>
    <dbReference type="NCBI Taxonomy" id="228776"/>
    <lineage>
        <taxon>Eukaryota</taxon>
        <taxon>Viridiplantae</taxon>
        <taxon>Streptophyta</taxon>
        <taxon>Embryophyta</taxon>
        <taxon>Tracheophyta</taxon>
        <taxon>Spermatophyta</taxon>
        <taxon>Magnoliopsida</taxon>
        <taxon>eudicotyledons</taxon>
        <taxon>Gunneridae</taxon>
        <taxon>Pentapetalae</taxon>
        <taxon>rosids</taxon>
        <taxon>malvids</taxon>
        <taxon>Brassicales</taxon>
        <taxon>Brassicaceae</taxon>
        <taxon>Cardamineae</taxon>
        <taxon>Cardamine</taxon>
    </lineage>
</organism>
<feature type="region of interest" description="Disordered" evidence="2">
    <location>
        <begin position="395"/>
        <end position="414"/>
    </location>
</feature>
<dbReference type="AlphaFoldDB" id="A0ABD0Z3L9"/>
<dbReference type="PROSITE" id="PS50128">
    <property type="entry name" value="SURP"/>
    <property type="match status" value="2"/>
</dbReference>
<evidence type="ECO:0000256" key="1">
    <source>
        <dbReference type="ARBA" id="ARBA00022664"/>
    </source>
</evidence>
<gene>
    <name evidence="4" type="ORF">V5N11_014745</name>
</gene>
<evidence type="ECO:0000256" key="2">
    <source>
        <dbReference type="SAM" id="MobiDB-lite"/>
    </source>
</evidence>
<reference evidence="4 5" key="1">
    <citation type="submission" date="2024-04" db="EMBL/GenBank/DDBJ databases">
        <title>Genome assembly C_amara_ONT_v2.</title>
        <authorList>
            <person name="Yant L."/>
            <person name="Moore C."/>
            <person name="Slenker M."/>
        </authorList>
    </citation>
    <scope>NUCLEOTIDE SEQUENCE [LARGE SCALE GENOMIC DNA]</scope>
    <source>
        <tissue evidence="4">Leaf</tissue>
    </source>
</reference>
<protein>
    <submittedName>
        <fullName evidence="4">Splicing factor 3A subunit 1</fullName>
    </submittedName>
</protein>
<accession>A0ABD0Z3L9</accession>
<keyword evidence="1" id="KW-0507">mRNA processing</keyword>
<name>A0ABD0Z3L9_CARAN</name>
<keyword evidence="5" id="KW-1185">Reference proteome</keyword>
<proteinExistence type="predicted"/>
<dbReference type="PANTHER" id="PTHR15316">
    <property type="entry name" value="SPLICEOSOME ASSOCIATED PROTEIN 114/SWAP SPLICING FACTOR-RELATED"/>
    <property type="match status" value="1"/>
</dbReference>
<comment type="caution">
    <text evidence="4">The sequence shown here is derived from an EMBL/GenBank/DDBJ whole genome shotgun (WGS) entry which is preliminary data.</text>
</comment>
<evidence type="ECO:0000313" key="5">
    <source>
        <dbReference type="Proteomes" id="UP001558713"/>
    </source>
</evidence>
<dbReference type="GO" id="GO:0006397">
    <property type="term" value="P:mRNA processing"/>
    <property type="evidence" value="ECO:0007669"/>
    <property type="project" value="UniProtKB-KW"/>
</dbReference>
<evidence type="ECO:0000259" key="3">
    <source>
        <dbReference type="PROSITE" id="PS50128"/>
    </source>
</evidence>